<accession>A0A8T1BAJ7</accession>
<evidence type="ECO:0000313" key="2">
    <source>
        <dbReference type="EMBL" id="KAG2897344.1"/>
    </source>
</evidence>
<reference evidence="2" key="1">
    <citation type="submission" date="2018-10" db="EMBL/GenBank/DDBJ databases">
        <title>Effector identification in a new, highly contiguous assembly of the strawberry crown rot pathogen Phytophthora cactorum.</title>
        <authorList>
            <person name="Armitage A.D."/>
            <person name="Nellist C.F."/>
            <person name="Bates H."/>
            <person name="Vickerstaff R.J."/>
            <person name="Harrison R.J."/>
        </authorList>
    </citation>
    <scope>NUCLEOTIDE SEQUENCE</scope>
    <source>
        <strain evidence="2">4040</strain>
    </source>
</reference>
<evidence type="ECO:0000313" key="3">
    <source>
        <dbReference type="Proteomes" id="UP000736787"/>
    </source>
</evidence>
<evidence type="ECO:0000256" key="1">
    <source>
        <dbReference type="SAM" id="MobiDB-lite"/>
    </source>
</evidence>
<feature type="non-terminal residue" evidence="2">
    <location>
        <position position="1"/>
    </location>
</feature>
<sequence length="45" mass="5063">MADSSDLPPYPGHGKITHAQRDGAELARIRIRQNERQLRSRPGPL</sequence>
<protein>
    <submittedName>
        <fullName evidence="2">Uncharacterized protein</fullName>
    </submittedName>
</protein>
<gene>
    <name evidence="2" type="ORF">PC117_g22803</name>
</gene>
<dbReference type="Proteomes" id="UP000736787">
    <property type="component" value="Unassembled WGS sequence"/>
</dbReference>
<dbReference type="AlphaFoldDB" id="A0A8T1BAJ7"/>
<feature type="region of interest" description="Disordered" evidence="1">
    <location>
        <begin position="1"/>
        <end position="22"/>
    </location>
</feature>
<organism evidence="2 3">
    <name type="scientific">Phytophthora cactorum</name>
    <dbReference type="NCBI Taxonomy" id="29920"/>
    <lineage>
        <taxon>Eukaryota</taxon>
        <taxon>Sar</taxon>
        <taxon>Stramenopiles</taxon>
        <taxon>Oomycota</taxon>
        <taxon>Peronosporomycetes</taxon>
        <taxon>Peronosporales</taxon>
        <taxon>Peronosporaceae</taxon>
        <taxon>Phytophthora</taxon>
    </lineage>
</organism>
<dbReference type="EMBL" id="RCMK01001302">
    <property type="protein sequence ID" value="KAG2897344.1"/>
    <property type="molecule type" value="Genomic_DNA"/>
</dbReference>
<comment type="caution">
    <text evidence="2">The sequence shown here is derived from an EMBL/GenBank/DDBJ whole genome shotgun (WGS) entry which is preliminary data.</text>
</comment>
<name>A0A8T1BAJ7_9STRA</name>
<proteinExistence type="predicted"/>